<gene>
    <name evidence="1" type="ORF">PUN28_019725</name>
</gene>
<dbReference type="Proteomes" id="UP001430953">
    <property type="component" value="Unassembled WGS sequence"/>
</dbReference>
<dbReference type="EMBL" id="JADYXP020000026">
    <property type="protein sequence ID" value="KAL0100582.1"/>
    <property type="molecule type" value="Genomic_DNA"/>
</dbReference>
<comment type="caution">
    <text evidence="1">The sequence shown here is derived from an EMBL/GenBank/DDBJ whole genome shotgun (WGS) entry which is preliminary data.</text>
</comment>
<dbReference type="AlphaFoldDB" id="A0AAW2EFM2"/>
<evidence type="ECO:0008006" key="3">
    <source>
        <dbReference type="Google" id="ProtNLM"/>
    </source>
</evidence>
<keyword evidence="2" id="KW-1185">Reference proteome</keyword>
<organism evidence="1 2">
    <name type="scientific">Cardiocondyla obscurior</name>
    <dbReference type="NCBI Taxonomy" id="286306"/>
    <lineage>
        <taxon>Eukaryota</taxon>
        <taxon>Metazoa</taxon>
        <taxon>Ecdysozoa</taxon>
        <taxon>Arthropoda</taxon>
        <taxon>Hexapoda</taxon>
        <taxon>Insecta</taxon>
        <taxon>Pterygota</taxon>
        <taxon>Neoptera</taxon>
        <taxon>Endopterygota</taxon>
        <taxon>Hymenoptera</taxon>
        <taxon>Apocrita</taxon>
        <taxon>Aculeata</taxon>
        <taxon>Formicoidea</taxon>
        <taxon>Formicidae</taxon>
        <taxon>Myrmicinae</taxon>
        <taxon>Cardiocondyla</taxon>
    </lineage>
</organism>
<reference evidence="1 2" key="1">
    <citation type="submission" date="2023-03" db="EMBL/GenBank/DDBJ databases">
        <title>High recombination rates correlate with genetic variation in Cardiocondyla obscurior ants.</title>
        <authorList>
            <person name="Errbii M."/>
        </authorList>
    </citation>
    <scope>NUCLEOTIDE SEQUENCE [LARGE SCALE GENOMIC DNA]</scope>
    <source>
        <strain evidence="1">Alpha-2009</strain>
        <tissue evidence="1">Whole body</tissue>
    </source>
</reference>
<evidence type="ECO:0000313" key="1">
    <source>
        <dbReference type="EMBL" id="KAL0100582.1"/>
    </source>
</evidence>
<evidence type="ECO:0000313" key="2">
    <source>
        <dbReference type="Proteomes" id="UP001430953"/>
    </source>
</evidence>
<proteinExistence type="predicted"/>
<sequence length="175" mass="20446">MPNCIIPGCQSRSDKSVECRFFFPLTVKDLSIRIPRGKAKLKPGKIPCIFPNQQWQYMFIAKNIHTITLPSPYSIVNVCPDFIVWNCWSENKNHDSIKRITLLPDMTFKVFVNNRCVNINFVPNNMQQLIEMLNTIDKVLSCDTTEANRIFQNVKELFLFISLRPTYLYRILHMG</sequence>
<accession>A0AAW2EFM2</accession>
<name>A0AAW2EFM2_9HYME</name>
<protein>
    <recommendedName>
        <fullName evidence="3">THAP-type domain-containing protein</fullName>
    </recommendedName>
</protein>